<sequence length="470" mass="53360">MKKIFMSFRPSFRMTLCVIFAFVFLIFNFSTARAQSTRYPIPELGNCRNAQECYLYCQIPQNTPACWSYGKYVLNNGQEVLGESSVNVTYPIAELGNCSDANACFIYCSQPKNQPLCYSYAKNHGLIKEEENENEDDLPPDKMQEIIASAKTELGCETKEQCMSICAREENHAKCEAFAKKHNLYKGPPPIDEQGGVPPADILEKAKTELGCTSEISCKELCNKPENAEKCMDFAKNNKLMREDEYEIHKKEFDNYKEQKEKMLEEAKQELGCDSYESCAKFCGDPQNVEKCMTLGRRHGMGPPPSQKYPPPKPCTNEAECRAYCEKNPQECKGFNEIRSSSYREINEQLSPISPITRNANGQDNKPGEFLGPGGCKTESECKAYCEKHESECPGFSKFQPQSGKSPDTIQGYKISPPPNSDTQQRYQPNQQSNYPQPTYVRPTEFRPTEFKPTEFHPSEPPEPNLLQEH</sequence>
<dbReference type="AlphaFoldDB" id="A0A1F6ARX4"/>
<proteinExistence type="predicted"/>
<feature type="region of interest" description="Disordered" evidence="1">
    <location>
        <begin position="393"/>
        <end position="470"/>
    </location>
</feature>
<evidence type="ECO:0000256" key="1">
    <source>
        <dbReference type="SAM" id="MobiDB-lite"/>
    </source>
</evidence>
<feature type="compositionally biased region" description="Polar residues" evidence="1">
    <location>
        <begin position="350"/>
        <end position="364"/>
    </location>
</feature>
<name>A0A1F6ARX4_9BACT</name>
<reference evidence="2 3" key="1">
    <citation type="journal article" date="2016" name="Nat. Commun.">
        <title>Thousands of microbial genomes shed light on interconnected biogeochemical processes in an aquifer system.</title>
        <authorList>
            <person name="Anantharaman K."/>
            <person name="Brown C.T."/>
            <person name="Hug L.A."/>
            <person name="Sharon I."/>
            <person name="Castelle C.J."/>
            <person name="Probst A.J."/>
            <person name="Thomas B.C."/>
            <person name="Singh A."/>
            <person name="Wilkins M.J."/>
            <person name="Karaoz U."/>
            <person name="Brodie E.L."/>
            <person name="Williams K.H."/>
            <person name="Hubbard S.S."/>
            <person name="Banfield J.F."/>
        </authorList>
    </citation>
    <scope>NUCLEOTIDE SEQUENCE [LARGE SCALE GENOMIC DNA]</scope>
</reference>
<feature type="compositionally biased region" description="Basic and acidic residues" evidence="1">
    <location>
        <begin position="444"/>
        <end position="460"/>
    </location>
</feature>
<evidence type="ECO:0000313" key="3">
    <source>
        <dbReference type="Proteomes" id="UP000176609"/>
    </source>
</evidence>
<comment type="caution">
    <text evidence="2">The sequence shown here is derived from an EMBL/GenBank/DDBJ whole genome shotgun (WGS) entry which is preliminary data.</text>
</comment>
<dbReference type="Proteomes" id="UP000176609">
    <property type="component" value="Unassembled WGS sequence"/>
</dbReference>
<protein>
    <submittedName>
        <fullName evidence="2">Uncharacterized protein</fullName>
    </submittedName>
</protein>
<feature type="compositionally biased region" description="Low complexity" evidence="1">
    <location>
        <begin position="423"/>
        <end position="440"/>
    </location>
</feature>
<feature type="compositionally biased region" description="Polar residues" evidence="1">
    <location>
        <begin position="399"/>
        <end position="409"/>
    </location>
</feature>
<dbReference type="EMBL" id="MFJR01000002">
    <property type="protein sequence ID" value="OGG27440.1"/>
    <property type="molecule type" value="Genomic_DNA"/>
</dbReference>
<evidence type="ECO:0000313" key="2">
    <source>
        <dbReference type="EMBL" id="OGG27440.1"/>
    </source>
</evidence>
<accession>A0A1F6ARX4</accession>
<gene>
    <name evidence="2" type="ORF">A2960_06620</name>
</gene>
<organism evidence="2 3">
    <name type="scientific">Candidatus Gottesmanbacteria bacterium RIFCSPLOWO2_01_FULL_39_12b</name>
    <dbReference type="NCBI Taxonomy" id="1798388"/>
    <lineage>
        <taxon>Bacteria</taxon>
        <taxon>Candidatus Gottesmaniibacteriota</taxon>
    </lineage>
</organism>
<feature type="region of interest" description="Disordered" evidence="1">
    <location>
        <begin position="350"/>
        <end position="374"/>
    </location>
</feature>